<evidence type="ECO:0000313" key="3">
    <source>
        <dbReference type="Proteomes" id="UP000265798"/>
    </source>
</evidence>
<dbReference type="SUPFAM" id="SSF48452">
    <property type="entry name" value="TPR-like"/>
    <property type="match status" value="1"/>
</dbReference>
<name>A0A396Z0G5_9LEPT</name>
<dbReference type="PROSITE" id="PS50005">
    <property type="entry name" value="TPR"/>
    <property type="match status" value="1"/>
</dbReference>
<evidence type="ECO:0000313" key="2">
    <source>
        <dbReference type="EMBL" id="RHX87236.1"/>
    </source>
</evidence>
<dbReference type="Pfam" id="PF13181">
    <property type="entry name" value="TPR_8"/>
    <property type="match status" value="1"/>
</dbReference>
<protein>
    <submittedName>
        <fullName evidence="2">Uncharacterized protein</fullName>
    </submittedName>
</protein>
<sequence>MKKKNQNLLNLPQDLVEDLSVGRRIETHSQGWFDLASVPEIHFSSVRIGPFKKEEDGQYYTNSAGLIKISEAYDEDPEILVWLPRLQLYGTWDSSHDELHIFPNQTWTSMKSDLVPFIEAQWESYKGENKIACSTLEGPDEYSDAFDFITYGLKETVDKISDEKLTEFLNKHETGILNHPNVSSLDHAYFALAKVYFRLGKMDPSQEELWKEKCLRILNFYPEDAFHHEREAAEICAWVSADFGFKTFQNLLKKDKRQPEYSGGASLISALLLYHPNQWESILEISKIQRYTIGVLRSVETAKNWALTVVNDPLSAKLKQNPNAMETISKLVIQIHEFVLSSTDGFFSEQDIHKIRHQKIVDRLVQGWELIKKKEYSKVEEMLSSIFSEYPEDAEALFLDARLHWLKSGSPKEGMKRAEKNLLLAASGDSAGRSRLYNLIGCALDETGKLEESIQFFQKAEKLSPEESIYPANIAEIFWKLGNSSSAARYAKKAKSLGNKSEIVETIFQATRSSSQK</sequence>
<organism evidence="2 3">
    <name type="scientific">Leptospira stimsonii</name>
    <dbReference type="NCBI Taxonomy" id="2202203"/>
    <lineage>
        <taxon>Bacteria</taxon>
        <taxon>Pseudomonadati</taxon>
        <taxon>Spirochaetota</taxon>
        <taxon>Spirochaetia</taxon>
        <taxon>Leptospirales</taxon>
        <taxon>Leptospiraceae</taxon>
        <taxon>Leptospira</taxon>
    </lineage>
</organism>
<dbReference type="Gene3D" id="1.25.40.10">
    <property type="entry name" value="Tetratricopeptide repeat domain"/>
    <property type="match status" value="1"/>
</dbReference>
<dbReference type="InterPro" id="IPR019734">
    <property type="entry name" value="TPR_rpt"/>
</dbReference>
<comment type="caution">
    <text evidence="2">The sequence shown here is derived from an EMBL/GenBank/DDBJ whole genome shotgun (WGS) entry which is preliminary data.</text>
</comment>
<dbReference type="SMART" id="SM00028">
    <property type="entry name" value="TPR"/>
    <property type="match status" value="2"/>
</dbReference>
<dbReference type="RefSeq" id="WP_118969741.1">
    <property type="nucleotide sequence ID" value="NZ_QHCT01000005.1"/>
</dbReference>
<feature type="repeat" description="TPR" evidence="1">
    <location>
        <begin position="434"/>
        <end position="467"/>
    </location>
</feature>
<proteinExistence type="predicted"/>
<accession>A0A396Z0G5</accession>
<reference evidence="3" key="1">
    <citation type="submission" date="2018-05" db="EMBL/GenBank/DDBJ databases">
        <title>Leptospira yasudae sp. nov. and Leptospira stimsonii sp. nov., two pathogenic species of the genus Leptospira isolated from environmental sources.</title>
        <authorList>
            <person name="Casanovas-Massana A."/>
            <person name="Hamond C."/>
            <person name="Santos L.A."/>
            <person name="Hacker K.P."/>
            <person name="Balassiano I."/>
            <person name="Medeiros M.A."/>
            <person name="Reis M.G."/>
            <person name="Ko A.I."/>
            <person name="Wunder E.A."/>
        </authorList>
    </citation>
    <scope>NUCLEOTIDE SEQUENCE [LARGE SCALE GENOMIC DNA]</scope>
    <source>
        <strain evidence="3">Yale</strain>
    </source>
</reference>
<dbReference type="InterPro" id="IPR011990">
    <property type="entry name" value="TPR-like_helical_dom_sf"/>
</dbReference>
<dbReference type="OrthoDB" id="345190at2"/>
<gene>
    <name evidence="2" type="ORF">DLM75_17170</name>
</gene>
<dbReference type="EMBL" id="QHCT01000005">
    <property type="protein sequence ID" value="RHX87236.1"/>
    <property type="molecule type" value="Genomic_DNA"/>
</dbReference>
<evidence type="ECO:0000256" key="1">
    <source>
        <dbReference type="PROSITE-ProRule" id="PRU00339"/>
    </source>
</evidence>
<dbReference type="Proteomes" id="UP000265798">
    <property type="component" value="Unassembled WGS sequence"/>
</dbReference>
<dbReference type="AlphaFoldDB" id="A0A396Z0G5"/>
<keyword evidence="1" id="KW-0802">TPR repeat</keyword>